<dbReference type="Gene3D" id="3.20.20.70">
    <property type="entry name" value="Aldolase class I"/>
    <property type="match status" value="1"/>
</dbReference>
<dbReference type="PROSITE" id="PS00512">
    <property type="entry name" value="ALPHA_GALACTOSIDASE"/>
    <property type="match status" value="1"/>
</dbReference>
<dbReference type="PANTHER" id="PTHR43053:SF3">
    <property type="entry name" value="ALPHA-GALACTOSIDASE C-RELATED"/>
    <property type="match status" value="1"/>
</dbReference>
<dbReference type="Gene3D" id="2.70.98.60">
    <property type="entry name" value="alpha-galactosidase from lactobacil brevis"/>
    <property type="match status" value="1"/>
</dbReference>
<dbReference type="GO" id="GO:0004557">
    <property type="term" value="F:alpha-galactosidase activity"/>
    <property type="evidence" value="ECO:0007669"/>
    <property type="project" value="UniProtKB-EC"/>
</dbReference>
<dbReference type="KEGG" id="ahw:NCTC11636_00064"/>
<dbReference type="InterPro" id="IPR000111">
    <property type="entry name" value="Glyco_hydro_27/36_CS"/>
</dbReference>
<dbReference type="CDD" id="cd14791">
    <property type="entry name" value="GH36"/>
    <property type="match status" value="1"/>
</dbReference>
<evidence type="ECO:0000256" key="4">
    <source>
        <dbReference type="ARBA" id="ARBA00023295"/>
    </source>
</evidence>
<dbReference type="PRINTS" id="PR00743">
    <property type="entry name" value="GLHYDRLASE36"/>
</dbReference>
<reference evidence="7 8" key="1">
    <citation type="submission" date="2018-12" db="EMBL/GenBank/DDBJ databases">
        <authorList>
            <consortium name="Pathogen Informatics"/>
        </authorList>
    </citation>
    <scope>NUCLEOTIDE SEQUENCE [LARGE SCALE GENOMIC DNA]</scope>
    <source>
        <strain evidence="7 8">NCTC11636</strain>
    </source>
</reference>
<dbReference type="PANTHER" id="PTHR43053">
    <property type="entry name" value="GLYCOSIDASE FAMILY 31"/>
    <property type="match status" value="1"/>
</dbReference>
<protein>
    <recommendedName>
        <fullName evidence="2">alpha-galactosidase</fullName>
        <ecNumber evidence="2">3.2.1.22</ecNumber>
    </recommendedName>
</protein>
<evidence type="ECO:0000259" key="6">
    <source>
        <dbReference type="Pfam" id="PF16875"/>
    </source>
</evidence>
<dbReference type="OrthoDB" id="9758822at2"/>
<dbReference type="Pfam" id="PF16875">
    <property type="entry name" value="Glyco_hydro_36N"/>
    <property type="match status" value="1"/>
</dbReference>
<dbReference type="GO" id="GO:0016052">
    <property type="term" value="P:carbohydrate catabolic process"/>
    <property type="evidence" value="ECO:0007669"/>
    <property type="project" value="InterPro"/>
</dbReference>
<keyword evidence="4 7" id="KW-0326">Glycosidase</keyword>
<dbReference type="Pfam" id="PF02065">
    <property type="entry name" value="Melibiase"/>
    <property type="match status" value="1"/>
</dbReference>
<dbReference type="InterPro" id="IPR038417">
    <property type="entry name" value="Alpga-gal_N_sf"/>
</dbReference>
<gene>
    <name evidence="7" type="primary">rafA</name>
    <name evidence="7" type="ORF">NCTC11636_00064</name>
</gene>
<dbReference type="InterPro" id="IPR017853">
    <property type="entry name" value="GH"/>
</dbReference>
<dbReference type="AlphaFoldDB" id="A0A448HCX0"/>
<evidence type="ECO:0000313" key="7">
    <source>
        <dbReference type="EMBL" id="VEG25495.1"/>
    </source>
</evidence>
<evidence type="ECO:0000256" key="5">
    <source>
        <dbReference type="SAM" id="MobiDB-lite"/>
    </source>
</evidence>
<evidence type="ECO:0000256" key="2">
    <source>
        <dbReference type="ARBA" id="ARBA00012755"/>
    </source>
</evidence>
<dbReference type="FunFam" id="3.20.20.70:FF:000118">
    <property type="entry name" value="Alpha-galactosidase"/>
    <property type="match status" value="1"/>
</dbReference>
<evidence type="ECO:0000256" key="3">
    <source>
        <dbReference type="ARBA" id="ARBA00022801"/>
    </source>
</evidence>
<dbReference type="EC" id="3.2.1.22" evidence="2"/>
<sequence>MTIHLRAADTSVVVDLLPDRFPVVRHWGPDLGEVDGQDLADVGRAATTSLGTNTHWITNDLPLLPLANLGWLARPSVQLSRADGTAFSPHPGRVEHVTEVAQGPGGTTQVLRSTGADAENRLTLGTELRLEPSGLVRLRAWVRDDRPQADPTSSPGSAGPAGPADLVVGEITPVLPVPEAAEELLDMSGHHCLERQLHRTPFTPGTRLRESWEGRPGHDAATWLAAGTRGFGWRGGVVHAVHPAWSGNTRSLALNTASGRKLLGAGELLLPGEVLLAPGQTYTSPWAVFSWGEGLDALAHRSHAWLRSLPSHPDRPRPVLLNTWEAVYFDHDLETLKELADAAAEVGIERFVLDDGWFGSRRDDTSGLGDWQVSPDAWPQGLGPIIDYVHALGMEFGLWFEPEMINLDSELARAHPDWVLSDAAGGAPEHRNQRVLDLTAPGAWDYLYDAISSLVEAHDIAYLKWDHNSPLLATGHVTEDPVAGRSGAGAVHDQTLALYRLLDALHERFPSLEIESCAGGGGRVDLGILERTQRVWASDCIDAHDRQNIQRGTTLLLPPELVGTHVGAGRAHTTLRELDLDFRTGTALWGHMGVEWDLREADAAARGRLSSAIALYKELRPLIHTGLTVHADLPEDEALRIEGVVAPDGTDALFQIACLGQLSAWPTAPRPLPGLDPDRRYHVRLAAPAYPELRLRTPWMDEAGVVLPGSYLSSTGLALPVLHPDHLVLVRATALP</sequence>
<keyword evidence="8" id="KW-1185">Reference proteome</keyword>
<keyword evidence="3 7" id="KW-0378">Hydrolase</keyword>
<comment type="catalytic activity">
    <reaction evidence="1">
        <text>Hydrolysis of terminal, non-reducing alpha-D-galactose residues in alpha-D-galactosides, including galactose oligosaccharides, galactomannans and galactolipids.</text>
        <dbReference type="EC" id="3.2.1.22"/>
    </reaction>
</comment>
<feature type="region of interest" description="Disordered" evidence="5">
    <location>
        <begin position="146"/>
        <end position="166"/>
    </location>
</feature>
<feature type="domain" description="Glycosyl hydrolase family 36 N-terminal" evidence="6">
    <location>
        <begin position="22"/>
        <end position="276"/>
    </location>
</feature>
<dbReference type="EMBL" id="LR134350">
    <property type="protein sequence ID" value="VEG25495.1"/>
    <property type="molecule type" value="Genomic_DNA"/>
</dbReference>
<dbReference type="Proteomes" id="UP000266895">
    <property type="component" value="Chromosome"/>
</dbReference>
<dbReference type="RefSeq" id="WP_126381063.1">
    <property type="nucleotide sequence ID" value="NZ_LR134350.1"/>
</dbReference>
<name>A0A448HCX0_9ACTO</name>
<organism evidence="7 8">
    <name type="scientific">Actinomyces howellii</name>
    <dbReference type="NCBI Taxonomy" id="52771"/>
    <lineage>
        <taxon>Bacteria</taxon>
        <taxon>Bacillati</taxon>
        <taxon>Actinomycetota</taxon>
        <taxon>Actinomycetes</taxon>
        <taxon>Actinomycetales</taxon>
        <taxon>Actinomycetaceae</taxon>
        <taxon>Actinomyces</taxon>
    </lineage>
</organism>
<feature type="compositionally biased region" description="Low complexity" evidence="5">
    <location>
        <begin position="153"/>
        <end position="164"/>
    </location>
</feature>
<dbReference type="InterPro" id="IPR031704">
    <property type="entry name" value="Glyco_hydro_36_N"/>
</dbReference>
<proteinExistence type="predicted"/>
<evidence type="ECO:0000256" key="1">
    <source>
        <dbReference type="ARBA" id="ARBA00001255"/>
    </source>
</evidence>
<dbReference type="SUPFAM" id="SSF51445">
    <property type="entry name" value="(Trans)glycosidases"/>
    <property type="match status" value="1"/>
</dbReference>
<dbReference type="InterPro" id="IPR002252">
    <property type="entry name" value="Glyco_hydro_36"/>
</dbReference>
<accession>A0A448HCX0</accession>
<evidence type="ECO:0000313" key="8">
    <source>
        <dbReference type="Proteomes" id="UP000266895"/>
    </source>
</evidence>
<dbReference type="InterPro" id="IPR013785">
    <property type="entry name" value="Aldolase_TIM"/>
</dbReference>
<dbReference type="InterPro" id="IPR050985">
    <property type="entry name" value="Alpha-glycosidase_related"/>
</dbReference>